<dbReference type="Gene3D" id="2.40.170.20">
    <property type="entry name" value="TonB-dependent receptor, beta-barrel domain"/>
    <property type="match status" value="1"/>
</dbReference>
<dbReference type="Proteomes" id="UP000006735">
    <property type="component" value="Chromosome"/>
</dbReference>
<evidence type="ECO:0000256" key="1">
    <source>
        <dbReference type="ARBA" id="ARBA00004571"/>
    </source>
</evidence>
<dbReference type="HOGENOM" id="CLU_006935_2_0_6"/>
<dbReference type="EMBL" id="AE013598">
    <property type="protein sequence ID" value="AAW74981.1"/>
    <property type="molecule type" value="Genomic_DNA"/>
</dbReference>
<evidence type="ECO:0000256" key="4">
    <source>
        <dbReference type="ARBA" id="ARBA00022692"/>
    </source>
</evidence>
<feature type="domain" description="TonB-dependent receptor-like beta-barrel" evidence="11">
    <location>
        <begin position="422"/>
        <end position="871"/>
    </location>
</feature>
<sequence>MMRRDIMKYSTTLLPSAIAMSLAFAAQAQDSAGAQATDLDAVQVVGIRASLEKSLDTKRNNTGISEAITAEDIGKFPSTNVAEALSQIPGVTLDRRFGQGERVSIDGTDPSLNLSFLDGHPLAQAIWLYGEQPSRGFDYTLLAPQILGRAEILKSSEARLTEGSLGGTVLMHTRQPLDLKVNEVAASIGYSDSDQASQDKPNAALLYSWKNAAETFGIAVSAQHYEERVDRRGMEVFGYVPARTFANAAGGVPADADVPNSINAAWFQQDRERDSAVVNLQLTPSDALEFNLSGLYINENFDNYNQSMYSFLTWNPGTVAAVDQLGGVRNGVVTSGHSSANANANANANASANASANANANASPLGGTVIYDNNVRESEVTTKGLDLRGAFRGDVWGLNGQVGQSKSENNDLSQYFIEPFYNGGFSWDTRRGIRFDDPAAARDPANWGSAGGWFGNKGIFSTESKDTYGQLDFNLQFDGVFNQLLFGVRHGKHDERFELNVDGGVTPGKLADVGTIGLTDLQDFYPDHGQHVQAGRNNVLNWIRNSPIDDNAPDPASYLNNSWALEQTNNAAYAQLNFSGGGLRGNLGVRYVDSKTEGSGFVYSGTPSLANADSLWQTRTRKEDFLLPSLTLSYDTSDDWVFRFAAAKVIAWAPYNQMVNNTFLNDTTLTGSGGNAELSPYESWNFNLSAEYYFAQQAVVAWSLFYKKINNYIDTSASVERQYNALRDTAPQSWAQLVGSNGCTADGYCDYSIQRPRNAGDGKVKGFNISFQQPFGDSGFGLTANYTYAAGENNTGDALPYQSRNSIAFSPYYEKGPLNARLTYNWRDSYLAGGYVAGAAPASVDDYAELCASVGYAFSPNWSLQVDAQNLLDEQYLQYLGDKDHLTGRYRSGRRYMASLHLKF</sequence>
<feature type="domain" description="TonB-dependent receptor plug" evidence="12">
    <location>
        <begin position="58"/>
        <end position="168"/>
    </location>
</feature>
<evidence type="ECO:0000256" key="9">
    <source>
        <dbReference type="RuleBase" id="RU003357"/>
    </source>
</evidence>
<dbReference type="InterPro" id="IPR010104">
    <property type="entry name" value="TonB_rcpt_bac"/>
</dbReference>
<keyword evidence="2 8" id="KW-0813">Transport</keyword>
<dbReference type="PROSITE" id="PS52016">
    <property type="entry name" value="TONB_DEPENDENT_REC_3"/>
    <property type="match status" value="1"/>
</dbReference>
<name>Q5H240_XANOR</name>
<evidence type="ECO:0000259" key="12">
    <source>
        <dbReference type="Pfam" id="PF07715"/>
    </source>
</evidence>
<dbReference type="SUPFAM" id="SSF56935">
    <property type="entry name" value="Porins"/>
    <property type="match status" value="1"/>
</dbReference>
<gene>
    <name evidence="13" type="primary">fepA</name>
    <name evidence="13" type="ordered locus">XOO1727</name>
</gene>
<dbReference type="NCBIfam" id="TIGR01782">
    <property type="entry name" value="TonB-Xanth-Caul"/>
    <property type="match status" value="1"/>
</dbReference>
<keyword evidence="14" id="KW-1185">Reference proteome</keyword>
<dbReference type="CDD" id="cd01347">
    <property type="entry name" value="ligand_gated_channel"/>
    <property type="match status" value="1"/>
</dbReference>
<dbReference type="InterPro" id="IPR037066">
    <property type="entry name" value="Plug_dom_sf"/>
</dbReference>
<evidence type="ECO:0000256" key="10">
    <source>
        <dbReference type="SAM" id="SignalP"/>
    </source>
</evidence>
<comment type="similarity">
    <text evidence="8 9">Belongs to the TonB-dependent receptor family.</text>
</comment>
<dbReference type="InterPro" id="IPR036942">
    <property type="entry name" value="Beta-barrel_TonB_sf"/>
</dbReference>
<keyword evidence="5 9" id="KW-0798">TonB box</keyword>
<protein>
    <submittedName>
        <fullName evidence="13">TonB-dependent receptor</fullName>
    </submittedName>
</protein>
<keyword evidence="7 8" id="KW-0998">Cell outer membrane</keyword>
<dbReference type="KEGG" id="xoo:XOO1727"/>
<dbReference type="AlphaFoldDB" id="Q5H240"/>
<keyword evidence="6 8" id="KW-0472">Membrane</keyword>
<dbReference type="PANTHER" id="PTHR40980">
    <property type="entry name" value="PLUG DOMAIN-CONTAINING PROTEIN"/>
    <property type="match status" value="1"/>
</dbReference>
<evidence type="ECO:0000256" key="2">
    <source>
        <dbReference type="ARBA" id="ARBA00022448"/>
    </source>
</evidence>
<keyword evidence="4 8" id="KW-0812">Transmembrane</keyword>
<dbReference type="STRING" id="291331.XOO1727"/>
<evidence type="ECO:0000256" key="3">
    <source>
        <dbReference type="ARBA" id="ARBA00022452"/>
    </source>
</evidence>
<evidence type="ECO:0000313" key="13">
    <source>
        <dbReference type="EMBL" id="AAW74981.1"/>
    </source>
</evidence>
<dbReference type="InterPro" id="IPR039426">
    <property type="entry name" value="TonB-dep_rcpt-like"/>
</dbReference>
<accession>Q5H240</accession>
<evidence type="ECO:0000256" key="8">
    <source>
        <dbReference type="PROSITE-ProRule" id="PRU01360"/>
    </source>
</evidence>
<evidence type="ECO:0000256" key="6">
    <source>
        <dbReference type="ARBA" id="ARBA00023136"/>
    </source>
</evidence>
<dbReference type="GO" id="GO:0009279">
    <property type="term" value="C:cell outer membrane"/>
    <property type="evidence" value="ECO:0007669"/>
    <property type="project" value="UniProtKB-SubCell"/>
</dbReference>
<dbReference type="PANTHER" id="PTHR40980:SF3">
    <property type="entry name" value="TONB-DEPENDENT RECEPTOR-LIKE BETA-BARREL DOMAIN-CONTAINING PROTEIN"/>
    <property type="match status" value="1"/>
</dbReference>
<reference evidence="13 14" key="1">
    <citation type="journal article" date="2005" name="Nucleic Acids Res.">
        <title>The genome sequence of Xanthomonas oryzae pathovar oryzae KACC10331, the bacterial blight pathogen of rice.</title>
        <authorList>
            <person name="Lee B.M."/>
            <person name="Park Y.J."/>
            <person name="Park D.S."/>
            <person name="Kang H.W."/>
            <person name="Kim J.G."/>
            <person name="Song E.S."/>
            <person name="Park I.C."/>
            <person name="Yoon U.H."/>
            <person name="Hahn J.H."/>
            <person name="Koo B.S."/>
            <person name="Lee G.B."/>
            <person name="Kim H."/>
            <person name="Park H.S."/>
            <person name="Yoon K.O."/>
            <person name="Kim J.H."/>
            <person name="Jung C.H."/>
            <person name="Koh N.H."/>
            <person name="Seo J.S."/>
            <person name="Go S.J."/>
        </authorList>
    </citation>
    <scope>NUCLEOTIDE SEQUENCE [LARGE SCALE GENOMIC DNA]</scope>
    <source>
        <strain evidence="14">KACC10331 / KXO85</strain>
    </source>
</reference>
<keyword evidence="13" id="KW-0675">Receptor</keyword>
<keyword evidence="3 8" id="KW-1134">Transmembrane beta strand</keyword>
<dbReference type="InterPro" id="IPR012910">
    <property type="entry name" value="Plug_dom"/>
</dbReference>
<dbReference type="Pfam" id="PF00593">
    <property type="entry name" value="TonB_dep_Rec_b-barrel"/>
    <property type="match status" value="1"/>
</dbReference>
<evidence type="ECO:0000256" key="5">
    <source>
        <dbReference type="ARBA" id="ARBA00023077"/>
    </source>
</evidence>
<keyword evidence="10" id="KW-0732">Signal</keyword>
<dbReference type="InterPro" id="IPR000531">
    <property type="entry name" value="Beta-barrel_TonB"/>
</dbReference>
<organism evidence="13 14">
    <name type="scientific">Xanthomonas oryzae pv. oryzae (strain KACC10331 / KXO85)</name>
    <dbReference type="NCBI Taxonomy" id="291331"/>
    <lineage>
        <taxon>Bacteria</taxon>
        <taxon>Pseudomonadati</taxon>
        <taxon>Pseudomonadota</taxon>
        <taxon>Gammaproteobacteria</taxon>
        <taxon>Lysobacterales</taxon>
        <taxon>Lysobacteraceae</taxon>
        <taxon>Xanthomonas</taxon>
    </lineage>
</organism>
<dbReference type="Pfam" id="PF07715">
    <property type="entry name" value="Plug"/>
    <property type="match status" value="1"/>
</dbReference>
<evidence type="ECO:0000256" key="7">
    <source>
        <dbReference type="ARBA" id="ARBA00023237"/>
    </source>
</evidence>
<feature type="signal peptide" evidence="10">
    <location>
        <begin position="1"/>
        <end position="28"/>
    </location>
</feature>
<dbReference type="Gene3D" id="2.170.130.10">
    <property type="entry name" value="TonB-dependent receptor, plug domain"/>
    <property type="match status" value="1"/>
</dbReference>
<comment type="subcellular location">
    <subcellularLocation>
        <location evidence="1 8">Cell outer membrane</location>
        <topology evidence="1 8">Multi-pass membrane protein</topology>
    </subcellularLocation>
</comment>
<feature type="chain" id="PRO_5004257014" evidence="10">
    <location>
        <begin position="29"/>
        <end position="904"/>
    </location>
</feature>
<evidence type="ECO:0000313" key="14">
    <source>
        <dbReference type="Proteomes" id="UP000006735"/>
    </source>
</evidence>
<proteinExistence type="inferred from homology"/>
<evidence type="ECO:0000259" key="11">
    <source>
        <dbReference type="Pfam" id="PF00593"/>
    </source>
</evidence>